<dbReference type="EMBL" id="JAFIMR010000085">
    <property type="protein sequence ID" value="KAI1848525.1"/>
    <property type="molecule type" value="Genomic_DNA"/>
</dbReference>
<protein>
    <recommendedName>
        <fullName evidence="8">Rhodopsin domain-containing protein</fullName>
    </recommendedName>
</protein>
<organism evidence="9 10">
    <name type="scientific">Neoarthrinium moseri</name>
    <dbReference type="NCBI Taxonomy" id="1658444"/>
    <lineage>
        <taxon>Eukaryota</taxon>
        <taxon>Fungi</taxon>
        <taxon>Dikarya</taxon>
        <taxon>Ascomycota</taxon>
        <taxon>Pezizomycotina</taxon>
        <taxon>Sordariomycetes</taxon>
        <taxon>Xylariomycetidae</taxon>
        <taxon>Amphisphaeriales</taxon>
        <taxon>Apiosporaceae</taxon>
        <taxon>Neoarthrinium</taxon>
    </lineage>
</organism>
<evidence type="ECO:0000256" key="5">
    <source>
        <dbReference type="ARBA" id="ARBA00038359"/>
    </source>
</evidence>
<evidence type="ECO:0000256" key="2">
    <source>
        <dbReference type="ARBA" id="ARBA00022692"/>
    </source>
</evidence>
<feature type="transmembrane region" description="Helical" evidence="7">
    <location>
        <begin position="12"/>
        <end position="30"/>
    </location>
</feature>
<feature type="compositionally biased region" description="Basic and acidic residues" evidence="6">
    <location>
        <begin position="392"/>
        <end position="410"/>
    </location>
</feature>
<dbReference type="InterPro" id="IPR052337">
    <property type="entry name" value="SAT4-like"/>
</dbReference>
<sequence length="410" mass="46478">MVESKQPAQWAVLFVTFIFAAIAIFFRLFSRRITRAYFWWDDAFAIGCFVVAIVWVIIVCIWQTKGLGMHIEDVTWLSQDEALYWTKLLLYIAELFYAFALFFGKMSILSFYWRLFSVSNIKLPIQILMGCSIIWITIRTFLAIFHCIPVEAFWLTIPGSYCAVDDKKFFFGSILVHVVLDVCILALPIIQVRQLQLPKLQRLGIIAMFMFGIFICVAAVAIIVTSVNFNAAAIDLTWNITDIVIWATVEVNLVTVSACLPTVRPAFTYFFGRFLPASTLKSGSNSYGISNKYGRSQNLKSIKLNTMPKKEDESSSTYQLNDSVHGDSHSDFESHALDRQKGTRTVITGRQNERHSDEEIENPFAGNGIQVRSETVVQVSSGRRNSTIRVGSPDHENGSHMRTLDERSLP</sequence>
<feature type="transmembrane region" description="Helical" evidence="7">
    <location>
        <begin position="84"/>
        <end position="104"/>
    </location>
</feature>
<evidence type="ECO:0000313" key="9">
    <source>
        <dbReference type="EMBL" id="KAI1848525.1"/>
    </source>
</evidence>
<keyword evidence="3 7" id="KW-1133">Transmembrane helix</keyword>
<evidence type="ECO:0000256" key="6">
    <source>
        <dbReference type="SAM" id="MobiDB-lite"/>
    </source>
</evidence>
<dbReference type="InterPro" id="IPR049326">
    <property type="entry name" value="Rhodopsin_dom_fungi"/>
</dbReference>
<dbReference type="AlphaFoldDB" id="A0A9P9W7R3"/>
<dbReference type="PANTHER" id="PTHR33048:SF47">
    <property type="entry name" value="INTEGRAL MEMBRANE PROTEIN-RELATED"/>
    <property type="match status" value="1"/>
</dbReference>
<feature type="transmembrane region" description="Helical" evidence="7">
    <location>
        <begin position="169"/>
        <end position="190"/>
    </location>
</feature>
<dbReference type="PANTHER" id="PTHR33048">
    <property type="entry name" value="PTH11-LIKE INTEGRAL MEMBRANE PROTEIN (AFU_ORTHOLOGUE AFUA_5G11245)"/>
    <property type="match status" value="1"/>
</dbReference>
<feature type="transmembrane region" description="Helical" evidence="7">
    <location>
        <begin position="202"/>
        <end position="223"/>
    </location>
</feature>
<reference evidence="9" key="1">
    <citation type="submission" date="2021-03" db="EMBL/GenBank/DDBJ databases">
        <title>Revisited historic fungal species revealed as producer of novel bioactive compounds through whole genome sequencing and comparative genomics.</title>
        <authorList>
            <person name="Vignolle G.A."/>
            <person name="Hochenegger N."/>
            <person name="Mach R.L."/>
            <person name="Mach-Aigner A.R."/>
            <person name="Javad Rahimi M."/>
            <person name="Salim K.A."/>
            <person name="Chan C.M."/>
            <person name="Lim L.B.L."/>
            <person name="Cai F."/>
            <person name="Druzhinina I.S."/>
            <person name="U'Ren J.M."/>
            <person name="Derntl C."/>
        </authorList>
    </citation>
    <scope>NUCLEOTIDE SEQUENCE</scope>
    <source>
        <strain evidence="9">TUCIM 5799</strain>
    </source>
</reference>
<dbReference type="Proteomes" id="UP000829685">
    <property type="component" value="Unassembled WGS sequence"/>
</dbReference>
<evidence type="ECO:0000256" key="1">
    <source>
        <dbReference type="ARBA" id="ARBA00004141"/>
    </source>
</evidence>
<proteinExistence type="inferred from homology"/>
<feature type="region of interest" description="Disordered" evidence="6">
    <location>
        <begin position="307"/>
        <end position="410"/>
    </location>
</feature>
<feature type="transmembrane region" description="Helical" evidence="7">
    <location>
        <begin position="125"/>
        <end position="157"/>
    </location>
</feature>
<feature type="compositionally biased region" description="Polar residues" evidence="6">
    <location>
        <begin position="370"/>
        <end position="389"/>
    </location>
</feature>
<dbReference type="GO" id="GO:0016020">
    <property type="term" value="C:membrane"/>
    <property type="evidence" value="ECO:0007669"/>
    <property type="project" value="UniProtKB-SubCell"/>
</dbReference>
<keyword evidence="2 7" id="KW-0812">Transmembrane</keyword>
<accession>A0A9P9W7R3</accession>
<gene>
    <name evidence="9" type="ORF">JX265_013808</name>
</gene>
<dbReference type="Pfam" id="PF20684">
    <property type="entry name" value="Fung_rhodopsin"/>
    <property type="match status" value="1"/>
</dbReference>
<evidence type="ECO:0000256" key="4">
    <source>
        <dbReference type="ARBA" id="ARBA00023136"/>
    </source>
</evidence>
<name>A0A9P9W7R3_9PEZI</name>
<comment type="similarity">
    <text evidence="5">Belongs to the SAT4 family.</text>
</comment>
<feature type="compositionally biased region" description="Basic and acidic residues" evidence="6">
    <location>
        <begin position="324"/>
        <end position="341"/>
    </location>
</feature>
<evidence type="ECO:0000313" key="10">
    <source>
        <dbReference type="Proteomes" id="UP000829685"/>
    </source>
</evidence>
<evidence type="ECO:0000256" key="7">
    <source>
        <dbReference type="SAM" id="Phobius"/>
    </source>
</evidence>
<comment type="subcellular location">
    <subcellularLocation>
        <location evidence="1">Membrane</location>
        <topology evidence="1">Multi-pass membrane protein</topology>
    </subcellularLocation>
</comment>
<evidence type="ECO:0000256" key="3">
    <source>
        <dbReference type="ARBA" id="ARBA00022989"/>
    </source>
</evidence>
<keyword evidence="10" id="KW-1185">Reference proteome</keyword>
<evidence type="ECO:0000259" key="8">
    <source>
        <dbReference type="Pfam" id="PF20684"/>
    </source>
</evidence>
<keyword evidence="4 7" id="KW-0472">Membrane</keyword>
<comment type="caution">
    <text evidence="9">The sequence shown here is derived from an EMBL/GenBank/DDBJ whole genome shotgun (WGS) entry which is preliminary data.</text>
</comment>
<feature type="domain" description="Rhodopsin" evidence="8">
    <location>
        <begin position="26"/>
        <end position="267"/>
    </location>
</feature>
<feature type="transmembrane region" description="Helical" evidence="7">
    <location>
        <begin position="42"/>
        <end position="64"/>
    </location>
</feature>